<sequence>MESARIIRWSSTAHGVCLNTVRSICTPVCFCNALSCDLGGIQVDTPDSVGLEYEDLELTTADGVRLNCFFIEAAVQSAARQQMFLHYRYRYQADGDSSAFRPPTTYDAPAVANVIIFHGNAMNAGDCIPQAQELVMRRCNVLLLSYRGYGHSGGVPSELGLQRDAQAALDYVTANSRTSALPTILFGASLGGAVAIDLASRNPTAISGLIIENTFLSIPRLIRRVPYVGLILSSIVMQPWNSAEKLPRVPATVPLLFLSGTWDQVVPRQHMEGLWEIRKQAASELDRFESFPYGHNNTSAAPGYWDKVGGWLQSVIQPKP</sequence>
<feature type="domain" description="Serine aminopeptidase S33" evidence="1">
    <location>
        <begin position="110"/>
        <end position="224"/>
    </location>
</feature>
<dbReference type="Pfam" id="PF12146">
    <property type="entry name" value="Hydrolase_4"/>
    <property type="match status" value="1"/>
</dbReference>
<evidence type="ECO:0000313" key="2">
    <source>
        <dbReference type="EMBL" id="KAF7312763.1"/>
    </source>
</evidence>
<organism evidence="2 3">
    <name type="scientific">Mycena indigotica</name>
    <dbReference type="NCBI Taxonomy" id="2126181"/>
    <lineage>
        <taxon>Eukaryota</taxon>
        <taxon>Fungi</taxon>
        <taxon>Dikarya</taxon>
        <taxon>Basidiomycota</taxon>
        <taxon>Agaricomycotina</taxon>
        <taxon>Agaricomycetes</taxon>
        <taxon>Agaricomycetidae</taxon>
        <taxon>Agaricales</taxon>
        <taxon>Marasmiineae</taxon>
        <taxon>Mycenaceae</taxon>
        <taxon>Mycena</taxon>
    </lineage>
</organism>
<evidence type="ECO:0000259" key="1">
    <source>
        <dbReference type="Pfam" id="PF12146"/>
    </source>
</evidence>
<dbReference type="RefSeq" id="XP_037224871.1">
    <property type="nucleotide sequence ID" value="XM_037359776.1"/>
</dbReference>
<dbReference type="InterPro" id="IPR022742">
    <property type="entry name" value="Hydrolase_4"/>
</dbReference>
<dbReference type="Gene3D" id="3.40.50.1820">
    <property type="entry name" value="alpha/beta hydrolase"/>
    <property type="match status" value="1"/>
</dbReference>
<keyword evidence="3" id="KW-1185">Reference proteome</keyword>
<gene>
    <name evidence="2" type="ORF">MIND_00291400</name>
</gene>
<dbReference type="Proteomes" id="UP000636479">
    <property type="component" value="Unassembled WGS sequence"/>
</dbReference>
<reference evidence="2" key="1">
    <citation type="submission" date="2020-05" db="EMBL/GenBank/DDBJ databases">
        <title>Mycena genomes resolve the evolution of fungal bioluminescence.</title>
        <authorList>
            <person name="Tsai I.J."/>
        </authorList>
    </citation>
    <scope>NUCLEOTIDE SEQUENCE</scope>
    <source>
        <strain evidence="2">171206Taipei</strain>
    </source>
</reference>
<dbReference type="GO" id="GO:0016020">
    <property type="term" value="C:membrane"/>
    <property type="evidence" value="ECO:0007669"/>
    <property type="project" value="TreeGrafter"/>
</dbReference>
<dbReference type="AlphaFoldDB" id="A0A8H6T6N5"/>
<accession>A0A8H6T6N5</accession>
<dbReference type="SUPFAM" id="SSF53474">
    <property type="entry name" value="alpha/beta-Hydrolases"/>
    <property type="match status" value="1"/>
</dbReference>
<dbReference type="GO" id="GO:0008474">
    <property type="term" value="F:palmitoyl-(protein) hydrolase activity"/>
    <property type="evidence" value="ECO:0007669"/>
    <property type="project" value="TreeGrafter"/>
</dbReference>
<name>A0A8H6T6N5_9AGAR</name>
<dbReference type="OrthoDB" id="10249433at2759"/>
<comment type="caution">
    <text evidence="2">The sequence shown here is derived from an EMBL/GenBank/DDBJ whole genome shotgun (WGS) entry which is preliminary data.</text>
</comment>
<dbReference type="PANTHER" id="PTHR12277:SF81">
    <property type="entry name" value="PROTEIN ABHD13"/>
    <property type="match status" value="1"/>
</dbReference>
<evidence type="ECO:0000313" key="3">
    <source>
        <dbReference type="Proteomes" id="UP000636479"/>
    </source>
</evidence>
<dbReference type="PANTHER" id="PTHR12277">
    <property type="entry name" value="ALPHA/BETA HYDROLASE DOMAIN-CONTAINING PROTEIN"/>
    <property type="match status" value="1"/>
</dbReference>
<dbReference type="EMBL" id="JACAZF010000002">
    <property type="protein sequence ID" value="KAF7312763.1"/>
    <property type="molecule type" value="Genomic_DNA"/>
</dbReference>
<proteinExistence type="predicted"/>
<dbReference type="InterPro" id="IPR029058">
    <property type="entry name" value="AB_hydrolase_fold"/>
</dbReference>
<dbReference type="GeneID" id="59342292"/>
<keyword evidence="2" id="KW-0378">Hydrolase</keyword>
<protein>
    <submittedName>
        <fullName evidence="2">Hydrolase-4 domain-containing protein</fullName>
    </submittedName>
</protein>